<dbReference type="Gene3D" id="3.10.20.620">
    <property type="match status" value="1"/>
</dbReference>
<dbReference type="GO" id="GO:0044233">
    <property type="term" value="C:mitochondria-associated endoplasmic reticulum membrane contact site"/>
    <property type="evidence" value="ECO:0007669"/>
    <property type="project" value="TreeGrafter"/>
</dbReference>
<dbReference type="GO" id="GO:0000422">
    <property type="term" value="P:autophagy of mitochondrion"/>
    <property type="evidence" value="ECO:0007669"/>
    <property type="project" value="TreeGrafter"/>
</dbReference>
<dbReference type="PANTHER" id="PTHR13040:SF2">
    <property type="entry name" value="AUTOPHAGY PROTEIN 5"/>
    <property type="match status" value="1"/>
</dbReference>
<protein>
    <recommendedName>
        <fullName evidence="4 15">Autophagy protein 5</fullName>
    </recommendedName>
</protein>
<dbReference type="FunFam" id="1.10.246.190:FF:000001">
    <property type="entry name" value="Autophagy related 5"/>
    <property type="match status" value="1"/>
</dbReference>
<evidence type="ECO:0000256" key="6">
    <source>
        <dbReference type="ARBA" id="ARBA00022499"/>
    </source>
</evidence>
<evidence type="ECO:0000256" key="7">
    <source>
        <dbReference type="ARBA" id="ARBA00022703"/>
    </source>
</evidence>
<evidence type="ECO:0000259" key="17">
    <source>
        <dbReference type="Pfam" id="PF20637"/>
    </source>
</evidence>
<evidence type="ECO:0000256" key="10">
    <source>
        <dbReference type="ARBA" id="ARBA00022990"/>
    </source>
</evidence>
<dbReference type="FunFam" id="3.10.20.620:FF:000001">
    <property type="entry name" value="Autophagy related 5"/>
    <property type="match status" value="1"/>
</dbReference>
<evidence type="ECO:0000256" key="4">
    <source>
        <dbReference type="ARBA" id="ARBA00015616"/>
    </source>
</evidence>
<keyword evidence="10" id="KW-0007">Acetylation</keyword>
<gene>
    <name evidence="19" type="primary">ATG5_1</name>
    <name evidence="20" type="synonym">ATG5_0</name>
    <name evidence="19" type="ORF">CM83_46690</name>
    <name evidence="20" type="ORF">CM83_46692</name>
</gene>
<sequence>MATDREVLREIWEGKLPICFQLDSEEVDDIQAPEPLYLMVPRLSYFPLVVDKVRKHFSKFINSEHQDNEMWLEHNGTALKWHYPIGVLFDLYKEDIQLPWSITVHFEKFPENELLHCKSRDNVESHFMACLKEADALKHKTQLVSNMQRKDHAQLWLGLQNDKFDQFWAVNRRLMEPGPEDGFKYVPFRLYHKDDSLVQKLIKPTKDNGERKTLQDLLQEMFPDAEESDEVRVVTHGVEPPKDTPLQWMSEHLSYPDNFLHLVVAKS</sequence>
<evidence type="ECO:0000256" key="11">
    <source>
        <dbReference type="ARBA" id="ARBA00023006"/>
    </source>
</evidence>
<reference evidence="19" key="2">
    <citation type="submission" date="2014-07" db="EMBL/GenBank/DDBJ databases">
        <authorList>
            <person name="Hull J."/>
        </authorList>
    </citation>
    <scope>NUCLEOTIDE SEQUENCE</scope>
</reference>
<dbReference type="AlphaFoldDB" id="A0A0A9Z9U2"/>
<evidence type="ECO:0000256" key="3">
    <source>
        <dbReference type="ARBA" id="ARBA00006910"/>
    </source>
</evidence>
<evidence type="ECO:0000313" key="21">
    <source>
        <dbReference type="EMBL" id="JAG48483.1"/>
    </source>
</evidence>
<feature type="domain" description="Autophagy protein ATG5 UblB" evidence="16">
    <location>
        <begin position="185"/>
        <end position="264"/>
    </location>
</feature>
<dbReference type="InterPro" id="IPR042527">
    <property type="entry name" value="Atg5_UblA_dom_sf"/>
</dbReference>
<keyword evidence="12 15" id="KW-0472">Membrane</keyword>
<dbReference type="FunFam" id="3.10.20.90:FF:000100">
    <property type="entry name" value="Autophagy related 5"/>
    <property type="match status" value="1"/>
</dbReference>
<keyword evidence="8 15" id="KW-0832">Ubl conjugation</keyword>
<dbReference type="EMBL" id="GBHO01001556">
    <property type="protein sequence ID" value="JAG42048.1"/>
    <property type="molecule type" value="Transcribed_RNA"/>
</dbReference>
<comment type="function">
    <text evidence="15">Involved in autophagic vesicle formation.</text>
</comment>
<accession>A0A0A9Z9U2</accession>
<keyword evidence="11 15" id="KW-0072">Autophagy</keyword>
<evidence type="ECO:0000256" key="9">
    <source>
        <dbReference type="ARBA" id="ARBA00022859"/>
    </source>
</evidence>
<reference evidence="19" key="1">
    <citation type="journal article" date="2014" name="PLoS ONE">
        <title>Transcriptome-Based Identification of ABC Transporters in the Western Tarnished Plant Bug Lygus hesperus.</title>
        <authorList>
            <person name="Hull J.J."/>
            <person name="Chaney K."/>
            <person name="Geib S.M."/>
            <person name="Fabrick J.A."/>
            <person name="Brent C.S."/>
            <person name="Walsh D."/>
            <person name="Lavine L.C."/>
        </authorList>
    </citation>
    <scope>NUCLEOTIDE SEQUENCE</scope>
</reference>
<dbReference type="GO" id="GO:0019776">
    <property type="term" value="F:Atg8-family ligase activity"/>
    <property type="evidence" value="ECO:0007669"/>
    <property type="project" value="TreeGrafter"/>
</dbReference>
<dbReference type="InterPro" id="IPR048939">
    <property type="entry name" value="ATG5_UblA"/>
</dbReference>
<dbReference type="GO" id="GO:0034274">
    <property type="term" value="C:Atg12-Atg5-Atg16 complex"/>
    <property type="evidence" value="ECO:0007669"/>
    <property type="project" value="TreeGrafter"/>
</dbReference>
<evidence type="ECO:0000256" key="5">
    <source>
        <dbReference type="ARBA" id="ARBA00022490"/>
    </source>
</evidence>
<dbReference type="GO" id="GO:0002376">
    <property type="term" value="P:immune system process"/>
    <property type="evidence" value="ECO:0007669"/>
    <property type="project" value="UniProtKB-KW"/>
</dbReference>
<dbReference type="InterPro" id="IPR048318">
    <property type="entry name" value="ATG5_UblB"/>
</dbReference>
<comment type="similarity">
    <text evidence="3 15">Belongs to the ATG5 family.</text>
</comment>
<evidence type="ECO:0000256" key="15">
    <source>
        <dbReference type="RuleBase" id="RU361202"/>
    </source>
</evidence>
<dbReference type="PANTHER" id="PTHR13040">
    <property type="entry name" value="AUTOPHAGY PROTEIN 5"/>
    <property type="match status" value="1"/>
</dbReference>
<evidence type="ECO:0000313" key="20">
    <source>
        <dbReference type="EMBL" id="JAG42048.1"/>
    </source>
</evidence>
<name>A0A0A9Z9U2_LYGHE</name>
<dbReference type="GO" id="GO:0034045">
    <property type="term" value="C:phagophore assembly site membrane"/>
    <property type="evidence" value="ECO:0007669"/>
    <property type="project" value="UniProtKB-SubCell"/>
</dbReference>
<evidence type="ECO:0000259" key="18">
    <source>
        <dbReference type="Pfam" id="PF20638"/>
    </source>
</evidence>
<evidence type="ECO:0000256" key="1">
    <source>
        <dbReference type="ARBA" id="ARBA00004496"/>
    </source>
</evidence>
<dbReference type="InterPro" id="IPR007239">
    <property type="entry name" value="Atg5"/>
</dbReference>
<keyword evidence="9" id="KW-0391">Immunity</keyword>
<dbReference type="EMBL" id="GBHO01001557">
    <property type="protein sequence ID" value="JAG42047.1"/>
    <property type="molecule type" value="Transcribed_RNA"/>
</dbReference>
<comment type="function">
    <text evidence="13">May play an important role in the apoptotic process, possibly within the modified cytoskeleton. Its expression is a relatively late event in the apoptotic process, occurring downstream of caspase activity. Plays a crucial role in IFN-gamma-induced autophagic cell death by interacting with FADD.</text>
</comment>
<dbReference type="GO" id="GO:0043069">
    <property type="term" value="P:negative regulation of programmed cell death"/>
    <property type="evidence" value="ECO:0007669"/>
    <property type="project" value="UniProtKB-ARBA"/>
</dbReference>
<dbReference type="Pfam" id="PF20638">
    <property type="entry name" value="ATG5_UblA"/>
    <property type="match status" value="1"/>
</dbReference>
<reference evidence="21" key="3">
    <citation type="submission" date="2014-09" db="EMBL/GenBank/DDBJ databases">
        <authorList>
            <person name="Magalhaes I.L.F."/>
            <person name="Oliveira U."/>
            <person name="Santos F.R."/>
            <person name="Vidigal T.H.D.A."/>
            <person name="Brescovit A.D."/>
            <person name="Santos A.J."/>
        </authorList>
    </citation>
    <scope>NUCLEOTIDE SEQUENCE</scope>
</reference>
<dbReference type="Gene3D" id="1.10.246.190">
    <property type="entry name" value="Autophagy protein Apg5, helix rich domain"/>
    <property type="match status" value="1"/>
</dbReference>
<comment type="subunit">
    <text evidence="14">Forms a conjugate with ATG12. Part of the minor complex composed of 4 sets of ATG12-ATG5 and ATG16L1 (400 kDa); this complex interacts with ATG3 leading to disruption of ATG7 interaction and promotion of ATG8-like proteins lipidation. Forms an 800-kDa complex composed of ATG12-ATG5 and ATG16L2. The ATG12-ATG5 conjugate interacts with RAB33A; this interaction is bridged by ATG16L1 and promotes ATG12-ATG5-ATG16L1 complex recruitment to phagophores. Interacts with TECPR1; the interaction is direct and does not take place when ATG16L1 is associated with the ATG5-ATG12 conjugate. Interacts with DHX58/RIG-1, IFIH1/MDA5 and MAVS/IPS-1 in monomeric form as well as in ATG12-ATG5 conjugate form. The interaction with MAVS is further enhanced upon vesicular stomatitis virus (VSV) infection. Interacts with ATG3. Interacts with ATG7 and ATG10. Interacts with FADD. Interacts with Bassoon/BSN; this interaction is important for the regulation of presynaptic autophagy. Interacts with ATG16L2.</text>
</comment>
<comment type="subunit">
    <text evidence="15">Conjugated with ATG12.</text>
</comment>
<dbReference type="Gene3D" id="3.10.20.90">
    <property type="entry name" value="Phosphatidylinositol 3-kinase Catalytic Subunit, Chain A, domain 1"/>
    <property type="match status" value="1"/>
</dbReference>
<evidence type="ECO:0000313" key="19">
    <source>
        <dbReference type="EMBL" id="JAG42047.1"/>
    </source>
</evidence>
<dbReference type="Pfam" id="PF20637">
    <property type="entry name" value="ATG5_HBR"/>
    <property type="match status" value="1"/>
</dbReference>
<comment type="subcellular location">
    <subcellularLocation>
        <location evidence="1">Cytoplasm</location>
    </subcellularLocation>
    <subcellularLocation>
        <location evidence="2 15">Preautophagosomal structure membrane</location>
        <topology evidence="2 15">Peripheral membrane protein</topology>
    </subcellularLocation>
</comment>
<dbReference type="GO" id="GO:0006995">
    <property type="term" value="P:cellular response to nitrogen starvation"/>
    <property type="evidence" value="ECO:0007669"/>
    <property type="project" value="TreeGrafter"/>
</dbReference>
<dbReference type="GO" id="GO:0061908">
    <property type="term" value="C:phagophore"/>
    <property type="evidence" value="ECO:0007669"/>
    <property type="project" value="TreeGrafter"/>
</dbReference>
<evidence type="ECO:0000256" key="8">
    <source>
        <dbReference type="ARBA" id="ARBA00022843"/>
    </source>
</evidence>
<evidence type="ECO:0000256" key="2">
    <source>
        <dbReference type="ARBA" id="ARBA00004623"/>
    </source>
</evidence>
<feature type="domain" description="Autophagy protein ATG5 alpha-helical bundle region" evidence="17">
    <location>
        <begin position="121"/>
        <end position="176"/>
    </location>
</feature>
<dbReference type="InterPro" id="IPR042526">
    <property type="entry name" value="Atg5_HR"/>
</dbReference>
<organism evidence="19">
    <name type="scientific">Lygus hesperus</name>
    <name type="common">Western plant bug</name>
    <dbReference type="NCBI Taxonomy" id="30085"/>
    <lineage>
        <taxon>Eukaryota</taxon>
        <taxon>Metazoa</taxon>
        <taxon>Ecdysozoa</taxon>
        <taxon>Arthropoda</taxon>
        <taxon>Hexapoda</taxon>
        <taxon>Insecta</taxon>
        <taxon>Pterygota</taxon>
        <taxon>Neoptera</taxon>
        <taxon>Paraneoptera</taxon>
        <taxon>Hemiptera</taxon>
        <taxon>Heteroptera</taxon>
        <taxon>Panheteroptera</taxon>
        <taxon>Cimicomorpha</taxon>
        <taxon>Miridae</taxon>
        <taxon>Mirini</taxon>
        <taxon>Lygus</taxon>
    </lineage>
</organism>
<evidence type="ECO:0000256" key="12">
    <source>
        <dbReference type="ARBA" id="ARBA00023136"/>
    </source>
</evidence>
<dbReference type="GO" id="GO:0034727">
    <property type="term" value="P:piecemeal microautophagy of the nucleus"/>
    <property type="evidence" value="ECO:0007669"/>
    <property type="project" value="TreeGrafter"/>
</dbReference>
<keyword evidence="6 15" id="KW-1017">Isopeptide bond</keyword>
<feature type="domain" description="Autophagy protein ATG5 UblA" evidence="18">
    <location>
        <begin position="11"/>
        <end position="106"/>
    </location>
</feature>
<evidence type="ECO:0000259" key="16">
    <source>
        <dbReference type="Pfam" id="PF04106"/>
    </source>
</evidence>
<evidence type="ECO:0000256" key="13">
    <source>
        <dbReference type="ARBA" id="ARBA00025421"/>
    </source>
</evidence>
<dbReference type="GO" id="GO:0006915">
    <property type="term" value="P:apoptotic process"/>
    <property type="evidence" value="ECO:0007669"/>
    <property type="project" value="UniProtKB-KW"/>
</dbReference>
<proteinExistence type="inferred from homology"/>
<dbReference type="GO" id="GO:0005776">
    <property type="term" value="C:autophagosome"/>
    <property type="evidence" value="ECO:0007669"/>
    <property type="project" value="TreeGrafter"/>
</dbReference>
<dbReference type="GO" id="GO:0000045">
    <property type="term" value="P:autophagosome assembly"/>
    <property type="evidence" value="ECO:0007669"/>
    <property type="project" value="UniProtKB-ARBA"/>
</dbReference>
<keyword evidence="7" id="KW-0053">Apoptosis</keyword>
<evidence type="ECO:0000256" key="14">
    <source>
        <dbReference type="ARBA" id="ARBA00093583"/>
    </source>
</evidence>
<dbReference type="EMBL" id="GBRD01017344">
    <property type="protein sequence ID" value="JAG48483.1"/>
    <property type="molecule type" value="Transcribed_RNA"/>
</dbReference>
<dbReference type="Pfam" id="PF04106">
    <property type="entry name" value="ATG5_UblB"/>
    <property type="match status" value="1"/>
</dbReference>
<keyword evidence="5" id="KW-0963">Cytoplasm</keyword>
<dbReference type="InterPro" id="IPR048940">
    <property type="entry name" value="ATG5_HBR"/>
</dbReference>